<comment type="caution">
    <text evidence="1">The sequence shown here is derived from an EMBL/GenBank/DDBJ whole genome shotgun (WGS) entry which is preliminary data.</text>
</comment>
<sequence>MRVILAICFLWTSLSCGEEREKNANAAIVEGARARIGVTTRYVPDYVALSYPGGDVPEETGVCTDVVIRALRATGVDLQKLVHEDMAAHFSAYPRNWGLKRPDRNIDHRRVPNLQTYFERQGLALPVTQEPGDYLPGDLVTCLVNGRLPHIMVVSDKKSLRGIPLVIHNIGAGTREENRLFAFPLTGHYRFYQKEQELSSPSSQSGS</sequence>
<dbReference type="PROSITE" id="PS51257">
    <property type="entry name" value="PROKAR_LIPOPROTEIN"/>
    <property type="match status" value="1"/>
</dbReference>
<dbReference type="Proteomes" id="UP000604083">
    <property type="component" value="Unassembled WGS sequence"/>
</dbReference>
<gene>
    <name evidence="1" type="ORF">JIN78_08510</name>
</gene>
<evidence type="ECO:0000313" key="1">
    <source>
        <dbReference type="EMBL" id="MBK1834100.1"/>
    </source>
</evidence>
<proteinExistence type="predicted"/>
<dbReference type="InterPro" id="IPR009706">
    <property type="entry name" value="DUF1287"/>
</dbReference>
<dbReference type="EMBL" id="JAENIO010000018">
    <property type="protein sequence ID" value="MBK1834100.1"/>
    <property type="molecule type" value="Genomic_DNA"/>
</dbReference>
<accession>A0A934RNL0</accession>
<reference evidence="1" key="1">
    <citation type="submission" date="2021-01" db="EMBL/GenBank/DDBJ databases">
        <title>Modified the classification status of verrucomicrobia.</title>
        <authorList>
            <person name="Feng X."/>
        </authorList>
    </citation>
    <scope>NUCLEOTIDE SEQUENCE</scope>
    <source>
        <strain evidence="1">KCTC 12986</strain>
    </source>
</reference>
<name>A0A934RNL0_9BACT</name>
<dbReference type="Pfam" id="PF06940">
    <property type="entry name" value="DUF1287"/>
    <property type="match status" value="1"/>
</dbReference>
<evidence type="ECO:0000313" key="2">
    <source>
        <dbReference type="Proteomes" id="UP000604083"/>
    </source>
</evidence>
<dbReference type="PIRSF" id="PIRSF011444">
    <property type="entry name" value="DUF1287"/>
    <property type="match status" value="1"/>
</dbReference>
<organism evidence="1 2">
    <name type="scientific">Roseibacillus ishigakijimensis</name>
    <dbReference type="NCBI Taxonomy" id="454146"/>
    <lineage>
        <taxon>Bacteria</taxon>
        <taxon>Pseudomonadati</taxon>
        <taxon>Verrucomicrobiota</taxon>
        <taxon>Verrucomicrobiia</taxon>
        <taxon>Verrucomicrobiales</taxon>
        <taxon>Verrucomicrobiaceae</taxon>
        <taxon>Roseibacillus</taxon>
    </lineage>
</organism>
<dbReference type="AlphaFoldDB" id="A0A934RNL0"/>
<protein>
    <submittedName>
        <fullName evidence="1">DUF1287 domain-containing protein</fullName>
    </submittedName>
</protein>
<dbReference type="RefSeq" id="WP_200391534.1">
    <property type="nucleotide sequence ID" value="NZ_JAENIO010000018.1"/>
</dbReference>
<keyword evidence="2" id="KW-1185">Reference proteome</keyword>